<evidence type="ECO:0000256" key="2">
    <source>
        <dbReference type="SAM" id="MobiDB-lite"/>
    </source>
</evidence>
<sequence length="134" mass="15192">MNISRTNTRSLDVDHFDIETTHSGSLIFVAKLSSAAAASKDKIMDVIQTFLINLFKQCSLPNMSLKNINIKVEVYESFSDEEDEEECDTYFCGRCGLEFKSLGSFLLHTGSQEHTLNKKHHKETKSDIQPTENQ</sequence>
<proteinExistence type="predicted"/>
<dbReference type="EMBL" id="UYJE01002942">
    <property type="protein sequence ID" value="VDI15075.1"/>
    <property type="molecule type" value="Genomic_DNA"/>
</dbReference>
<dbReference type="InterPro" id="IPR013087">
    <property type="entry name" value="Znf_C2H2_type"/>
</dbReference>
<dbReference type="InterPro" id="IPR036236">
    <property type="entry name" value="Znf_C2H2_sf"/>
</dbReference>
<dbReference type="Proteomes" id="UP000596742">
    <property type="component" value="Unassembled WGS sequence"/>
</dbReference>
<keyword evidence="5" id="KW-1185">Reference proteome</keyword>
<keyword evidence="1" id="KW-0862">Zinc</keyword>
<organism evidence="4 5">
    <name type="scientific">Mytilus galloprovincialis</name>
    <name type="common">Mediterranean mussel</name>
    <dbReference type="NCBI Taxonomy" id="29158"/>
    <lineage>
        <taxon>Eukaryota</taxon>
        <taxon>Metazoa</taxon>
        <taxon>Spiralia</taxon>
        <taxon>Lophotrochozoa</taxon>
        <taxon>Mollusca</taxon>
        <taxon>Bivalvia</taxon>
        <taxon>Autobranchia</taxon>
        <taxon>Pteriomorphia</taxon>
        <taxon>Mytilida</taxon>
        <taxon>Mytiloidea</taxon>
        <taxon>Mytilidae</taxon>
        <taxon>Mytilinae</taxon>
        <taxon>Mytilus</taxon>
    </lineage>
</organism>
<name>A0A8B6D8E0_MYTGA</name>
<evidence type="ECO:0000259" key="3">
    <source>
        <dbReference type="PROSITE" id="PS50157"/>
    </source>
</evidence>
<comment type="caution">
    <text evidence="4">The sequence shown here is derived from an EMBL/GenBank/DDBJ whole genome shotgun (WGS) entry which is preliminary data.</text>
</comment>
<accession>A0A8B6D8E0</accession>
<feature type="non-terminal residue" evidence="4">
    <location>
        <position position="134"/>
    </location>
</feature>
<evidence type="ECO:0000256" key="1">
    <source>
        <dbReference type="PROSITE-ProRule" id="PRU00042"/>
    </source>
</evidence>
<keyword evidence="1" id="KW-0863">Zinc-finger</keyword>
<gene>
    <name evidence="4" type="ORF">MGAL_10B018242</name>
</gene>
<dbReference type="PROSITE" id="PS00028">
    <property type="entry name" value="ZINC_FINGER_C2H2_1"/>
    <property type="match status" value="1"/>
</dbReference>
<feature type="region of interest" description="Disordered" evidence="2">
    <location>
        <begin position="113"/>
        <end position="134"/>
    </location>
</feature>
<protein>
    <recommendedName>
        <fullName evidence="3">C2H2-type domain-containing protein</fullName>
    </recommendedName>
</protein>
<evidence type="ECO:0000313" key="5">
    <source>
        <dbReference type="Proteomes" id="UP000596742"/>
    </source>
</evidence>
<feature type="domain" description="C2H2-type" evidence="3">
    <location>
        <begin position="90"/>
        <end position="119"/>
    </location>
</feature>
<evidence type="ECO:0000313" key="4">
    <source>
        <dbReference type="EMBL" id="VDI15075.1"/>
    </source>
</evidence>
<dbReference type="AlphaFoldDB" id="A0A8B6D8E0"/>
<dbReference type="OrthoDB" id="10580070at2759"/>
<dbReference type="SUPFAM" id="SSF57667">
    <property type="entry name" value="beta-beta-alpha zinc fingers"/>
    <property type="match status" value="1"/>
</dbReference>
<reference evidence="4" key="1">
    <citation type="submission" date="2018-11" db="EMBL/GenBank/DDBJ databases">
        <authorList>
            <person name="Alioto T."/>
            <person name="Alioto T."/>
        </authorList>
    </citation>
    <scope>NUCLEOTIDE SEQUENCE</scope>
</reference>
<keyword evidence="1" id="KW-0479">Metal-binding</keyword>
<dbReference type="PROSITE" id="PS50157">
    <property type="entry name" value="ZINC_FINGER_C2H2_2"/>
    <property type="match status" value="1"/>
</dbReference>
<dbReference type="GO" id="GO:0008270">
    <property type="term" value="F:zinc ion binding"/>
    <property type="evidence" value="ECO:0007669"/>
    <property type="project" value="UniProtKB-KW"/>
</dbReference>